<evidence type="ECO:0000256" key="2">
    <source>
        <dbReference type="ARBA" id="ARBA00008657"/>
    </source>
</evidence>
<comment type="subcellular location">
    <subcellularLocation>
        <location evidence="1">Cytoplasm</location>
        <location evidence="1">Nucleoid</location>
    </subcellularLocation>
</comment>
<feature type="non-terminal residue" evidence="6">
    <location>
        <position position="97"/>
    </location>
</feature>
<dbReference type="RefSeq" id="WP_192901567.1">
    <property type="nucleotide sequence ID" value="NZ_QXNI01000112.1"/>
</dbReference>
<gene>
    <name evidence="6" type="ORF">D3M78_12135</name>
</gene>
<keyword evidence="5" id="KW-0233">DNA recombination</keyword>
<comment type="similarity">
    <text evidence="2">Belongs to the RdgC family.</text>
</comment>
<evidence type="ECO:0000256" key="4">
    <source>
        <dbReference type="ARBA" id="ARBA00022490"/>
    </source>
</evidence>
<dbReference type="Pfam" id="PF04381">
    <property type="entry name" value="RdgC"/>
    <property type="match status" value="1"/>
</dbReference>
<reference evidence="6 7" key="1">
    <citation type="journal article" date="2019" name="Vet. Microbiol.">
        <title>Development of multi locus sequence typing (MLST) of Rodentibacter pneumotropicus.</title>
        <authorList>
            <person name="Adhikary S."/>
            <person name="Bisgaard M."/>
            <person name="Boot R."/>
            <person name="Benga L."/>
            <person name="Nicklas W."/>
            <person name="Christensen H."/>
        </authorList>
    </citation>
    <scope>NUCLEOTIDE SEQUENCE [LARGE SCALE GENOMIC DNA]</scope>
    <source>
        <strain evidence="6 7">Ac84</strain>
    </source>
</reference>
<evidence type="ECO:0000256" key="5">
    <source>
        <dbReference type="ARBA" id="ARBA00023172"/>
    </source>
</evidence>
<dbReference type="Proteomes" id="UP000306758">
    <property type="component" value="Unassembled WGS sequence"/>
</dbReference>
<dbReference type="EMBL" id="QXNI01000112">
    <property type="protein sequence ID" value="THA05038.1"/>
    <property type="molecule type" value="Genomic_DNA"/>
</dbReference>
<evidence type="ECO:0000256" key="3">
    <source>
        <dbReference type="ARBA" id="ARBA00022296"/>
    </source>
</evidence>
<evidence type="ECO:0000313" key="6">
    <source>
        <dbReference type="EMBL" id="THA05038.1"/>
    </source>
</evidence>
<dbReference type="GO" id="GO:0000018">
    <property type="term" value="P:regulation of DNA recombination"/>
    <property type="evidence" value="ECO:0007669"/>
    <property type="project" value="TreeGrafter"/>
</dbReference>
<name>A0A4S2PN36_9PAST</name>
<evidence type="ECO:0000313" key="7">
    <source>
        <dbReference type="Proteomes" id="UP000306758"/>
    </source>
</evidence>
<keyword evidence="4" id="KW-0963">Cytoplasm</keyword>
<sequence>MFWFKNAIIYRLTKSLNWDLTQLQNQLNDCAYVPCGALDMSKFGWVSPLRDSNLLYFSVGKQILLTANKEEKMLPANVVNQELEKRIKSLEQKENRK</sequence>
<proteinExistence type="inferred from homology"/>
<dbReference type="AlphaFoldDB" id="A0A4S2PN36"/>
<evidence type="ECO:0000256" key="1">
    <source>
        <dbReference type="ARBA" id="ARBA00004453"/>
    </source>
</evidence>
<dbReference type="GO" id="GO:0006310">
    <property type="term" value="P:DNA recombination"/>
    <property type="evidence" value="ECO:0007669"/>
    <property type="project" value="UniProtKB-KW"/>
</dbReference>
<dbReference type="GO" id="GO:0043590">
    <property type="term" value="C:bacterial nucleoid"/>
    <property type="evidence" value="ECO:0007669"/>
    <property type="project" value="TreeGrafter"/>
</dbReference>
<dbReference type="PANTHER" id="PTHR38103:SF1">
    <property type="entry name" value="RECOMBINATION-ASSOCIATED PROTEIN RDGC"/>
    <property type="match status" value="1"/>
</dbReference>
<comment type="caution">
    <text evidence="6">The sequence shown here is derived from an EMBL/GenBank/DDBJ whole genome shotgun (WGS) entry which is preliminary data.</text>
</comment>
<organism evidence="6 7">
    <name type="scientific">Rodentibacter pneumotropicus</name>
    <dbReference type="NCBI Taxonomy" id="758"/>
    <lineage>
        <taxon>Bacteria</taxon>
        <taxon>Pseudomonadati</taxon>
        <taxon>Pseudomonadota</taxon>
        <taxon>Gammaproteobacteria</taxon>
        <taxon>Pasteurellales</taxon>
        <taxon>Pasteurellaceae</taxon>
        <taxon>Rodentibacter</taxon>
    </lineage>
</organism>
<protein>
    <recommendedName>
        <fullName evidence="3">Recombination-associated protein RdgC</fullName>
    </recommendedName>
</protein>
<accession>A0A4S2PN36</accession>
<dbReference type="InterPro" id="IPR007476">
    <property type="entry name" value="RdgC"/>
</dbReference>
<dbReference type="GO" id="GO:0003690">
    <property type="term" value="F:double-stranded DNA binding"/>
    <property type="evidence" value="ECO:0007669"/>
    <property type="project" value="TreeGrafter"/>
</dbReference>
<dbReference type="PANTHER" id="PTHR38103">
    <property type="entry name" value="RECOMBINATION-ASSOCIATED PROTEIN RDGC"/>
    <property type="match status" value="1"/>
</dbReference>